<accession>A0A068RM52</accession>
<keyword evidence="2" id="KW-1185">Reference proteome</keyword>
<dbReference type="VEuPathDB" id="FungiDB:LCOR_02704.1"/>
<evidence type="ECO:0000313" key="2">
    <source>
        <dbReference type="Proteomes" id="UP000027586"/>
    </source>
</evidence>
<comment type="caution">
    <text evidence="1">The sequence shown here is derived from an EMBL/GenBank/DDBJ whole genome shotgun (WGS) entry which is preliminary data.</text>
</comment>
<dbReference type="EMBL" id="CBTN010000008">
    <property type="protein sequence ID" value="CDH51039.1"/>
    <property type="molecule type" value="Genomic_DNA"/>
</dbReference>
<dbReference type="Proteomes" id="UP000027586">
    <property type="component" value="Unassembled WGS sequence"/>
</dbReference>
<protein>
    <submittedName>
        <fullName evidence="1">Uncharacterized protein</fullName>
    </submittedName>
</protein>
<reference evidence="1" key="1">
    <citation type="submission" date="2013-08" db="EMBL/GenBank/DDBJ databases">
        <title>Gene expansion shapes genome architecture in the human pathogen Lichtheimia corymbifera: an evolutionary genomics analysis in the ancient terrestrial Mucorales (Mucoromycotina).</title>
        <authorList>
            <person name="Schwartze V.U."/>
            <person name="Winter S."/>
            <person name="Shelest E."/>
            <person name="Marcet-Houben M."/>
            <person name="Horn F."/>
            <person name="Wehner S."/>
            <person name="Hoffmann K."/>
            <person name="Riege K."/>
            <person name="Sammeth M."/>
            <person name="Nowrousian M."/>
            <person name="Valiante V."/>
            <person name="Linde J."/>
            <person name="Jacobsen I.D."/>
            <person name="Marz M."/>
            <person name="Brakhage A.A."/>
            <person name="Gabaldon T."/>
            <person name="Bocker S."/>
            <person name="Voigt K."/>
        </authorList>
    </citation>
    <scope>NUCLEOTIDE SEQUENCE [LARGE SCALE GENOMIC DNA]</scope>
    <source>
        <strain evidence="1">FSU 9682</strain>
    </source>
</reference>
<gene>
    <name evidence="1" type="ORF">LCOR_02704.1</name>
</gene>
<sequence length="81" mass="8832">MTIGFIGVVVDLRALLKIVSNVDNAAIQSELSNPAVSATLPLPVIQEMVVQHWACQRQATLMLLVRQKAPCEEGVAYQSTR</sequence>
<dbReference type="AlphaFoldDB" id="A0A068RM52"/>
<evidence type="ECO:0000313" key="1">
    <source>
        <dbReference type="EMBL" id="CDH51039.1"/>
    </source>
</evidence>
<name>A0A068RM52_9FUNG</name>
<proteinExistence type="predicted"/>
<organism evidence="1 2">
    <name type="scientific">Lichtheimia corymbifera JMRC:FSU:9682</name>
    <dbReference type="NCBI Taxonomy" id="1263082"/>
    <lineage>
        <taxon>Eukaryota</taxon>
        <taxon>Fungi</taxon>
        <taxon>Fungi incertae sedis</taxon>
        <taxon>Mucoromycota</taxon>
        <taxon>Mucoromycotina</taxon>
        <taxon>Mucoromycetes</taxon>
        <taxon>Mucorales</taxon>
        <taxon>Lichtheimiaceae</taxon>
        <taxon>Lichtheimia</taxon>
    </lineage>
</organism>